<proteinExistence type="predicted"/>
<evidence type="ECO:0000313" key="9">
    <source>
        <dbReference type="EMBL" id="KAK9881997.1"/>
    </source>
</evidence>
<keyword evidence="2" id="KW-1003">Cell membrane</keyword>
<protein>
    <recommendedName>
        <fullName evidence="11">Ionotropic receptor</fullName>
    </recommendedName>
</protein>
<evidence type="ECO:0000256" key="2">
    <source>
        <dbReference type="ARBA" id="ARBA00022475"/>
    </source>
</evidence>
<keyword evidence="10" id="KW-1185">Reference proteome</keyword>
<evidence type="ECO:0000256" key="8">
    <source>
        <dbReference type="SAM" id="Phobius"/>
    </source>
</evidence>
<keyword evidence="7" id="KW-0325">Glycoprotein</keyword>
<evidence type="ECO:0000313" key="10">
    <source>
        <dbReference type="Proteomes" id="UP001431783"/>
    </source>
</evidence>
<keyword evidence="3 8" id="KW-0812">Transmembrane</keyword>
<dbReference type="PANTHER" id="PTHR42643">
    <property type="entry name" value="IONOTROPIC RECEPTOR 20A-RELATED"/>
    <property type="match status" value="1"/>
</dbReference>
<dbReference type="SUPFAM" id="SSF53850">
    <property type="entry name" value="Periplasmic binding protein-like II"/>
    <property type="match status" value="1"/>
</dbReference>
<evidence type="ECO:0008006" key="11">
    <source>
        <dbReference type="Google" id="ProtNLM"/>
    </source>
</evidence>
<keyword evidence="5 8" id="KW-0472">Membrane</keyword>
<keyword evidence="4 8" id="KW-1133">Transmembrane helix</keyword>
<dbReference type="Proteomes" id="UP001431783">
    <property type="component" value="Unassembled WGS sequence"/>
</dbReference>
<organism evidence="9 10">
    <name type="scientific">Henosepilachna vigintioctopunctata</name>
    <dbReference type="NCBI Taxonomy" id="420089"/>
    <lineage>
        <taxon>Eukaryota</taxon>
        <taxon>Metazoa</taxon>
        <taxon>Ecdysozoa</taxon>
        <taxon>Arthropoda</taxon>
        <taxon>Hexapoda</taxon>
        <taxon>Insecta</taxon>
        <taxon>Pterygota</taxon>
        <taxon>Neoptera</taxon>
        <taxon>Endopterygota</taxon>
        <taxon>Coleoptera</taxon>
        <taxon>Polyphaga</taxon>
        <taxon>Cucujiformia</taxon>
        <taxon>Coccinelloidea</taxon>
        <taxon>Coccinellidae</taxon>
        <taxon>Epilachninae</taxon>
        <taxon>Epilachnini</taxon>
        <taxon>Henosepilachna</taxon>
    </lineage>
</organism>
<dbReference type="EMBL" id="JARQZJ010000072">
    <property type="protein sequence ID" value="KAK9881997.1"/>
    <property type="molecule type" value="Genomic_DNA"/>
</dbReference>
<accession>A0AAW1UED1</accession>
<sequence>MSGRYQTVLLHDSDQSKCSSLRGVSSGVTRRRALAPLLFVLYIKEVPRFFSKRHALVKSDLRLEIPVIQLDTDKSFEIATNYDKKIDIYIINCNEVDVVKFLNIFEKDSRFTLDAKYLIHCRNIQLQIQRISKSYKMINAIFFEENLTEISSFYSYIHNIFLDIETTIEKIGQCEDIINFWRQENLPRKWVNETMNICHTFAPPYSMGIKGNLGIELDMQNLILKSIGIVPNFTRIDSSIVEKKYLIRQILDERFCDYIIGISAPISNFHFTVPYIYDHMKWYVPAPKLGLKWGYIYQVFSKSVWYAWIASSMVLTISQVLLELTLHNRFNPCYILEKFVLLYKLILEQTVRFEPTYVTEIIVMLLCVFCSLMINLIYKSKFFYFLTALHYIEEINSVDEIMQHGLKMGFLSWHKTLFEDNKDLLAYLETNFQTCDLEEKCSNQAAFSRDLAVLRPKLKMGYWGKKYLDEKGRPLLKELRETVSDLPWVAAFLPGHPLYPLINEYIYRLFDSGLRNKVISKYARKSVSNSYTLTRVKLTLDHMKVPMLVWSVGMGVSIIIFALRVKYGLF</sequence>
<dbReference type="GO" id="GO:0005886">
    <property type="term" value="C:plasma membrane"/>
    <property type="evidence" value="ECO:0007669"/>
    <property type="project" value="UniProtKB-SubCell"/>
</dbReference>
<keyword evidence="6" id="KW-0675">Receptor</keyword>
<evidence type="ECO:0000256" key="5">
    <source>
        <dbReference type="ARBA" id="ARBA00023136"/>
    </source>
</evidence>
<gene>
    <name evidence="9" type="ORF">WA026_018848</name>
</gene>
<evidence type="ECO:0000256" key="4">
    <source>
        <dbReference type="ARBA" id="ARBA00022989"/>
    </source>
</evidence>
<comment type="subcellular location">
    <subcellularLocation>
        <location evidence="1">Cell membrane</location>
        <topology evidence="1">Multi-pass membrane protein</topology>
    </subcellularLocation>
</comment>
<evidence type="ECO:0000256" key="1">
    <source>
        <dbReference type="ARBA" id="ARBA00004651"/>
    </source>
</evidence>
<name>A0AAW1UED1_9CUCU</name>
<evidence type="ECO:0000256" key="6">
    <source>
        <dbReference type="ARBA" id="ARBA00023170"/>
    </source>
</evidence>
<feature type="transmembrane region" description="Helical" evidence="8">
    <location>
        <begin position="357"/>
        <end position="378"/>
    </location>
</feature>
<comment type="caution">
    <text evidence="9">The sequence shown here is derived from an EMBL/GenBank/DDBJ whole genome shotgun (WGS) entry which is preliminary data.</text>
</comment>
<evidence type="ECO:0000256" key="3">
    <source>
        <dbReference type="ARBA" id="ARBA00022692"/>
    </source>
</evidence>
<reference evidence="9 10" key="1">
    <citation type="submission" date="2023-03" db="EMBL/GenBank/DDBJ databases">
        <title>Genome insight into feeding habits of ladybird beetles.</title>
        <authorList>
            <person name="Li H.-S."/>
            <person name="Huang Y.-H."/>
            <person name="Pang H."/>
        </authorList>
    </citation>
    <scope>NUCLEOTIDE SEQUENCE [LARGE SCALE GENOMIC DNA]</scope>
    <source>
        <strain evidence="9">SYSU_2023b</strain>
        <tissue evidence="9">Whole body</tissue>
    </source>
</reference>
<evidence type="ECO:0000256" key="7">
    <source>
        <dbReference type="ARBA" id="ARBA00023180"/>
    </source>
</evidence>
<dbReference type="AlphaFoldDB" id="A0AAW1UED1"/>
<dbReference type="PANTHER" id="PTHR42643:SF30">
    <property type="entry name" value="IONOTROPIC RECEPTOR 40A-RELATED"/>
    <property type="match status" value="1"/>
</dbReference>
<feature type="transmembrane region" description="Helical" evidence="8">
    <location>
        <begin position="545"/>
        <end position="565"/>
    </location>
</feature>
<dbReference type="InterPro" id="IPR052192">
    <property type="entry name" value="Insect_Ionotropic_Sensory_Rcpt"/>
</dbReference>